<evidence type="ECO:0000259" key="1">
    <source>
        <dbReference type="PROSITE" id="PS50146"/>
    </source>
</evidence>
<dbReference type="GO" id="GO:0016301">
    <property type="term" value="F:kinase activity"/>
    <property type="evidence" value="ECO:0007669"/>
    <property type="project" value="UniProtKB-KW"/>
</dbReference>
<dbReference type="PANTHER" id="PTHR12358:SF54">
    <property type="entry name" value="SPHINGOSINE KINASE RELATED PROTEIN"/>
    <property type="match status" value="1"/>
</dbReference>
<dbReference type="EMBL" id="VTOU01000001">
    <property type="protein sequence ID" value="TZG29590.1"/>
    <property type="molecule type" value="Genomic_DNA"/>
</dbReference>
<proteinExistence type="predicted"/>
<gene>
    <name evidence="2" type="ORF">FYJ91_05585</name>
</gene>
<name>A0A5D9CF14_9SPHN</name>
<dbReference type="SUPFAM" id="SSF111331">
    <property type="entry name" value="NAD kinase/diacylglycerol kinase-like"/>
    <property type="match status" value="1"/>
</dbReference>
<dbReference type="PANTHER" id="PTHR12358">
    <property type="entry name" value="SPHINGOSINE KINASE"/>
    <property type="match status" value="1"/>
</dbReference>
<dbReference type="InterPro" id="IPR016064">
    <property type="entry name" value="NAD/diacylglycerol_kinase_sf"/>
</dbReference>
<dbReference type="AlphaFoldDB" id="A0A5D9CF14"/>
<dbReference type="PROSITE" id="PS50146">
    <property type="entry name" value="DAGK"/>
    <property type="match status" value="1"/>
</dbReference>
<dbReference type="InterPro" id="IPR001206">
    <property type="entry name" value="Diacylglycerol_kinase_cat_dom"/>
</dbReference>
<keyword evidence="2" id="KW-0808">Transferase</keyword>
<feature type="domain" description="DAGKc" evidence="1">
    <location>
        <begin position="1"/>
        <end position="123"/>
    </location>
</feature>
<dbReference type="InterPro" id="IPR050187">
    <property type="entry name" value="Lipid_Phosphate_FormReg"/>
</dbReference>
<dbReference type="Gene3D" id="2.60.200.40">
    <property type="match status" value="1"/>
</dbReference>
<dbReference type="RefSeq" id="WP_149521247.1">
    <property type="nucleotide sequence ID" value="NZ_VTOU01000001.1"/>
</dbReference>
<sequence>MLRALLVHNANAGTHPLSRAEIEAVLRDAAIEPLYCAHGEDDLAEALQTTVDLVIAAGGDGTVADVVSTLDRTAIPIGILPLGGSNNIANAAGVDGEWRAIPRAWNINRWRRLDRCEADGPWGHQTFVEALGSGVLSEAFDQADDTPDTAEEKERNGRAAFRKALAEAVAFDCAIETAEWRWSGPCLMVELMNIAFVGSHLALAQGAEPGDGLLDIVLVRPEDRDIVLRWAECPDDGPFPIATRRTPAASLTVNDRHIRLDDRSPDEALSGRVDVRIRPNWVKILVPQEACT</sequence>
<keyword evidence="2" id="KW-0418">Kinase</keyword>
<comment type="caution">
    <text evidence="2">The sequence shown here is derived from an EMBL/GenBank/DDBJ whole genome shotgun (WGS) entry which is preliminary data.</text>
</comment>
<accession>A0A5D9CF14</accession>
<keyword evidence="3" id="KW-1185">Reference proteome</keyword>
<dbReference type="Gene3D" id="3.40.50.10330">
    <property type="entry name" value="Probable inorganic polyphosphate/atp-NAD kinase, domain 1"/>
    <property type="match status" value="1"/>
</dbReference>
<dbReference type="Pfam" id="PF00781">
    <property type="entry name" value="DAGK_cat"/>
    <property type="match status" value="1"/>
</dbReference>
<evidence type="ECO:0000313" key="3">
    <source>
        <dbReference type="Proteomes" id="UP000322077"/>
    </source>
</evidence>
<dbReference type="Proteomes" id="UP000322077">
    <property type="component" value="Unassembled WGS sequence"/>
</dbReference>
<dbReference type="InterPro" id="IPR017438">
    <property type="entry name" value="ATP-NAD_kinase_N"/>
</dbReference>
<reference evidence="2 3" key="1">
    <citation type="submission" date="2019-08" db="EMBL/GenBank/DDBJ databases">
        <authorList>
            <person name="Wang G."/>
            <person name="Xu Z."/>
        </authorList>
    </citation>
    <scope>NUCLEOTIDE SEQUENCE [LARGE SCALE GENOMIC DNA]</scope>
    <source>
        <strain evidence="2 3">ZX</strain>
    </source>
</reference>
<protein>
    <submittedName>
        <fullName evidence="2">Diacylglycerol kinase</fullName>
    </submittedName>
</protein>
<organism evidence="2 3">
    <name type="scientific">Sphingomonas montanisoli</name>
    <dbReference type="NCBI Taxonomy" id="2606412"/>
    <lineage>
        <taxon>Bacteria</taxon>
        <taxon>Pseudomonadati</taxon>
        <taxon>Pseudomonadota</taxon>
        <taxon>Alphaproteobacteria</taxon>
        <taxon>Sphingomonadales</taxon>
        <taxon>Sphingomonadaceae</taxon>
        <taxon>Sphingomonas</taxon>
    </lineage>
</organism>
<evidence type="ECO:0000313" key="2">
    <source>
        <dbReference type="EMBL" id="TZG29590.1"/>
    </source>
</evidence>